<dbReference type="AlphaFoldDB" id="A0A7R9YRQ7"/>
<sequence length="259" mass="27207">MKARAGGPGPLAQRYEDDSAMYGGIITQVTSRGPVPVPPRPPPTTFAVTGPAGRPAQEPSLGDQLKQLLCCSMGITRSGYVKADSEGSGRHGSPGSPMLIGAHWPSAGCQGVVSHMDIADCAAKFLSAKKSQLKNWPRLALKHCQGDGKTTGLQVSACVSDFVASALPGFGLRGPGGWSVRATTSECDVSVVLQLFSVRQCMPPGQQRGPARVYEEKVAGRGRRDVGSSLHDMHEAIPSLCNELFGASFGPMYISTIRS</sequence>
<reference evidence="2" key="1">
    <citation type="submission" date="2021-01" db="EMBL/GenBank/DDBJ databases">
        <authorList>
            <person name="Corre E."/>
            <person name="Pelletier E."/>
            <person name="Niang G."/>
            <person name="Scheremetjew M."/>
            <person name="Finn R."/>
            <person name="Kale V."/>
            <person name="Holt S."/>
            <person name="Cochrane G."/>
            <person name="Meng A."/>
            <person name="Brown T."/>
            <person name="Cohen L."/>
        </authorList>
    </citation>
    <scope>NUCLEOTIDE SEQUENCE</scope>
    <source>
        <strain evidence="2">CCMP219</strain>
    </source>
</reference>
<feature type="region of interest" description="Disordered" evidence="1">
    <location>
        <begin position="29"/>
        <end position="60"/>
    </location>
</feature>
<name>A0A7R9YRQ7_9CHLO</name>
<dbReference type="EMBL" id="HBEC01006799">
    <property type="protein sequence ID" value="CAD8283038.1"/>
    <property type="molecule type" value="Transcribed_RNA"/>
</dbReference>
<evidence type="ECO:0000313" key="2">
    <source>
        <dbReference type="EMBL" id="CAD8283038.1"/>
    </source>
</evidence>
<feature type="compositionally biased region" description="Pro residues" evidence="1">
    <location>
        <begin position="35"/>
        <end position="44"/>
    </location>
</feature>
<proteinExistence type="predicted"/>
<evidence type="ECO:0000256" key="1">
    <source>
        <dbReference type="SAM" id="MobiDB-lite"/>
    </source>
</evidence>
<accession>A0A7R9YRQ7</accession>
<gene>
    <name evidence="2" type="ORF">CEUR00632_LOCUS3073</name>
</gene>
<organism evidence="2">
    <name type="scientific">Chlamydomonas euryale</name>
    <dbReference type="NCBI Taxonomy" id="1486919"/>
    <lineage>
        <taxon>Eukaryota</taxon>
        <taxon>Viridiplantae</taxon>
        <taxon>Chlorophyta</taxon>
        <taxon>core chlorophytes</taxon>
        <taxon>Chlorophyceae</taxon>
        <taxon>CS clade</taxon>
        <taxon>Chlamydomonadales</taxon>
        <taxon>Chlamydomonadaceae</taxon>
        <taxon>Chlamydomonas</taxon>
    </lineage>
</organism>
<protein>
    <submittedName>
        <fullName evidence="2">Uncharacterized protein</fullName>
    </submittedName>
</protein>